<dbReference type="GO" id="GO:0005737">
    <property type="term" value="C:cytoplasm"/>
    <property type="evidence" value="ECO:0007669"/>
    <property type="project" value="UniProtKB-ARBA"/>
</dbReference>
<evidence type="ECO:0000256" key="4">
    <source>
        <dbReference type="ARBA" id="ARBA00023123"/>
    </source>
</evidence>
<feature type="compositionally biased region" description="Basic and acidic residues" evidence="9">
    <location>
        <begin position="724"/>
        <end position="733"/>
    </location>
</feature>
<accession>A0A7T8GP96</accession>
<gene>
    <name evidence="12" type="ORF">FKW44_023631</name>
</gene>
<dbReference type="Pfam" id="PF00063">
    <property type="entry name" value="Myosin_head"/>
    <property type="match status" value="1"/>
</dbReference>
<keyword evidence="2" id="KW-0547">Nucleotide-binding</keyword>
<dbReference type="Gene3D" id="6.20.240.20">
    <property type="match status" value="1"/>
</dbReference>
<dbReference type="PRINTS" id="PR00193">
    <property type="entry name" value="MYOSINHEAVY"/>
</dbReference>
<dbReference type="InterPro" id="IPR038185">
    <property type="entry name" value="MyTH4_dom_sf"/>
</dbReference>
<reference evidence="13" key="1">
    <citation type="submission" date="2021-01" db="EMBL/GenBank/DDBJ databases">
        <title>Caligus Genome Assembly.</title>
        <authorList>
            <person name="Gallardo-Escarate C."/>
        </authorList>
    </citation>
    <scope>NUCLEOTIDE SEQUENCE [LARGE SCALE GENOMIC DNA]</scope>
</reference>
<dbReference type="PANTHER" id="PTHR22692:SF26">
    <property type="entry name" value="SH3 DOMAIN-CONTAINING PROTEIN"/>
    <property type="match status" value="1"/>
</dbReference>
<dbReference type="Gene3D" id="1.20.5.190">
    <property type="match status" value="1"/>
</dbReference>
<dbReference type="Gene3D" id="3.40.850.10">
    <property type="entry name" value="Kinesin motor domain"/>
    <property type="match status" value="1"/>
</dbReference>
<dbReference type="Proteomes" id="UP000595437">
    <property type="component" value="Chromosome 18"/>
</dbReference>
<dbReference type="Gene3D" id="1.25.40.530">
    <property type="entry name" value="MyTH4 domain"/>
    <property type="match status" value="1"/>
</dbReference>
<evidence type="ECO:0000313" key="13">
    <source>
        <dbReference type="Proteomes" id="UP000595437"/>
    </source>
</evidence>
<dbReference type="Gene3D" id="1.10.10.820">
    <property type="match status" value="1"/>
</dbReference>
<dbReference type="PROSITE" id="PS51016">
    <property type="entry name" value="MYTH4"/>
    <property type="match status" value="1"/>
</dbReference>
<dbReference type="EMBL" id="CP045907">
    <property type="protein sequence ID" value="QQP35413.1"/>
    <property type="molecule type" value="Genomic_DNA"/>
</dbReference>
<evidence type="ECO:0008006" key="14">
    <source>
        <dbReference type="Google" id="ProtNLM"/>
    </source>
</evidence>
<keyword evidence="6 7" id="KW-0009">Actin-binding</keyword>
<evidence type="ECO:0000256" key="5">
    <source>
        <dbReference type="ARBA" id="ARBA00023175"/>
    </source>
</evidence>
<dbReference type="GO" id="GO:0003774">
    <property type="term" value="F:cytoskeletal motor activity"/>
    <property type="evidence" value="ECO:0007669"/>
    <property type="project" value="InterPro"/>
</dbReference>
<keyword evidence="5" id="KW-0505">Motor protein</keyword>
<evidence type="ECO:0000256" key="6">
    <source>
        <dbReference type="ARBA" id="ARBA00023203"/>
    </source>
</evidence>
<evidence type="ECO:0000256" key="9">
    <source>
        <dbReference type="SAM" id="MobiDB-lite"/>
    </source>
</evidence>
<dbReference type="SMART" id="SM00015">
    <property type="entry name" value="IQ"/>
    <property type="match status" value="2"/>
</dbReference>
<keyword evidence="4 7" id="KW-0518">Myosin</keyword>
<name>A0A7T8GP96_CALRO</name>
<feature type="non-terminal residue" evidence="12">
    <location>
        <position position="933"/>
    </location>
</feature>
<dbReference type="InterPro" id="IPR027417">
    <property type="entry name" value="P-loop_NTPase"/>
</dbReference>
<evidence type="ECO:0000256" key="8">
    <source>
        <dbReference type="SAM" id="Coils"/>
    </source>
</evidence>
<dbReference type="Gene3D" id="1.20.120.720">
    <property type="entry name" value="Myosin VI head, motor domain, U50 subdomain"/>
    <property type="match status" value="1"/>
</dbReference>
<sequence length="933" mass="108504">LLLQYLSAVNKSSSNLKTEQIIEASHLLESFGHAQTLRNSNSSRFGKFIQMYFKDGIISGAKFHDYLLEKNRIVSHNPEDRNFHIFYEMLAGLSMEQKEKFGLMTPDKYFYLNQGQSSAIDGKNDKVDFENLISSFQVLGFSLDERDAIFKVLASILHLGNVYFHRKHFRNGVEGVEMGSHVEIKWAAHLLQLSANGLIQSTREPIIVPMNIDQALDVRDALSKALFGSLFAWLQGVGMNKGICILDMFGFEDLNENSFEQLCINFANENLHSLINRRIFKAEQAEYAKEKIEWTPINYVDNGPILNILAKKPVGIFHLLDDESNFPKANDTSFLDKCHYNHALNELYSRPRMSSREFGIKHYAGQVWYNVDGFLKKNRDLQNPEILSLFMFSHLFQSLPKGEMLPSAHNSGNDHLVTMKPRTATVSARFIDNLQQLLGIIQDSHPFYVLCIKPNNSKVPSKFDMPLVLEQLRVNSVLETIMIRKTGYPIRMKYKHFIEKFRCLLGVRYPDVGYYGGGTPTTKEMARNIVEKYARNRGENYEFGSSKVFLKKLETERREIHDVTVVKLQRAIRGHLARKDFLNKKKSAVKIQSAYRGWAAQNEYNRARKGQALYGQRKEQIRRRENEEREENRRMIILKQQEAEIQEEKRLRKERARLQRKQKMNMDVEEEEESEHMRKISREYLKREIASPATIPLSSKDLEEEDYYDETMDDVLEEEEEVEEFHRIHNERKSRPHRRSSEMMLMTTSEERKADRSSSSLSELIRSNVSPPKTSPKYSNRTQNLLNSREMQQRMNHLEIPAELAFIMSQMEMMKGGVEGGRSTEKNLGKINEPLPYFPFRGELKLPNDIDYYSFSKVANIYFKHHLWEMKREPIKTPFLSKSKESDYQEALAIFKLILRFMDDPNLSGGKEKTLSDYIVNKGKDKVGIQEGE</sequence>
<evidence type="ECO:0000256" key="3">
    <source>
        <dbReference type="ARBA" id="ARBA00022840"/>
    </source>
</evidence>
<proteinExistence type="inferred from homology"/>
<feature type="region of interest" description="Disordered" evidence="9">
    <location>
        <begin position="724"/>
        <end position="780"/>
    </location>
</feature>
<dbReference type="InterPro" id="IPR000857">
    <property type="entry name" value="MyTH4_dom"/>
</dbReference>
<keyword evidence="3" id="KW-0067">ATP-binding</keyword>
<dbReference type="GO" id="GO:0003779">
    <property type="term" value="F:actin binding"/>
    <property type="evidence" value="ECO:0007669"/>
    <property type="project" value="UniProtKB-KW"/>
</dbReference>
<evidence type="ECO:0000259" key="11">
    <source>
        <dbReference type="PROSITE" id="PS51456"/>
    </source>
</evidence>
<dbReference type="SMART" id="SM00242">
    <property type="entry name" value="MYSc"/>
    <property type="match status" value="1"/>
</dbReference>
<dbReference type="GO" id="GO:0016459">
    <property type="term" value="C:myosin complex"/>
    <property type="evidence" value="ECO:0007669"/>
    <property type="project" value="UniProtKB-KW"/>
</dbReference>
<dbReference type="Pfam" id="PF00612">
    <property type="entry name" value="IQ"/>
    <property type="match status" value="2"/>
</dbReference>
<dbReference type="GO" id="GO:0048731">
    <property type="term" value="P:system development"/>
    <property type="evidence" value="ECO:0007669"/>
    <property type="project" value="UniProtKB-ARBA"/>
</dbReference>
<feature type="region of interest" description="Actin-binding" evidence="7">
    <location>
        <begin position="434"/>
        <end position="456"/>
    </location>
</feature>
<feature type="compositionally biased region" description="Low complexity" evidence="9">
    <location>
        <begin position="757"/>
        <end position="770"/>
    </location>
</feature>
<evidence type="ECO:0000256" key="7">
    <source>
        <dbReference type="PROSITE-ProRule" id="PRU00782"/>
    </source>
</evidence>
<dbReference type="GO" id="GO:0009888">
    <property type="term" value="P:tissue development"/>
    <property type="evidence" value="ECO:0007669"/>
    <property type="project" value="UniProtKB-ARBA"/>
</dbReference>
<protein>
    <recommendedName>
        <fullName evidence="14">Myosin motor domain-containing protein</fullName>
    </recommendedName>
</protein>
<dbReference type="OrthoDB" id="6359110at2759"/>
<dbReference type="SUPFAM" id="SSF52540">
    <property type="entry name" value="P-loop containing nucleoside triphosphate hydrolases"/>
    <property type="match status" value="1"/>
</dbReference>
<feature type="coiled-coil region" evidence="8">
    <location>
        <begin position="638"/>
        <end position="671"/>
    </location>
</feature>
<comment type="caution">
    <text evidence="7">Lacks conserved residue(s) required for the propagation of feature annotation.</text>
</comment>
<feature type="domain" description="Myosin motor" evidence="11">
    <location>
        <begin position="1"/>
        <end position="563"/>
    </location>
</feature>
<feature type="domain" description="MyTH4" evidence="10">
    <location>
        <begin position="870"/>
        <end position="933"/>
    </location>
</feature>
<evidence type="ECO:0000259" key="10">
    <source>
        <dbReference type="PROSITE" id="PS51016"/>
    </source>
</evidence>
<dbReference type="PROSITE" id="PS50096">
    <property type="entry name" value="IQ"/>
    <property type="match status" value="2"/>
</dbReference>
<comment type="similarity">
    <text evidence="1 7">Belongs to the TRAFAC class myosin-kinesin ATPase superfamily. Myosin family.</text>
</comment>
<dbReference type="Gene3D" id="1.20.58.530">
    <property type="match status" value="1"/>
</dbReference>
<keyword evidence="13" id="KW-1185">Reference proteome</keyword>
<dbReference type="PANTHER" id="PTHR22692">
    <property type="entry name" value="MYOSIN VII, XV"/>
    <property type="match status" value="1"/>
</dbReference>
<dbReference type="GO" id="GO:0048513">
    <property type="term" value="P:animal organ development"/>
    <property type="evidence" value="ECO:0007669"/>
    <property type="project" value="UniProtKB-ARBA"/>
</dbReference>
<evidence type="ECO:0000256" key="1">
    <source>
        <dbReference type="ARBA" id="ARBA00008314"/>
    </source>
</evidence>
<dbReference type="InterPro" id="IPR051567">
    <property type="entry name" value="Unconventional_Myosin_ATPase"/>
</dbReference>
<dbReference type="AlphaFoldDB" id="A0A7T8GP96"/>
<organism evidence="12 13">
    <name type="scientific">Caligus rogercresseyi</name>
    <name type="common">Sea louse</name>
    <dbReference type="NCBI Taxonomy" id="217165"/>
    <lineage>
        <taxon>Eukaryota</taxon>
        <taxon>Metazoa</taxon>
        <taxon>Ecdysozoa</taxon>
        <taxon>Arthropoda</taxon>
        <taxon>Crustacea</taxon>
        <taxon>Multicrustacea</taxon>
        <taxon>Hexanauplia</taxon>
        <taxon>Copepoda</taxon>
        <taxon>Siphonostomatoida</taxon>
        <taxon>Caligidae</taxon>
        <taxon>Caligus</taxon>
    </lineage>
</organism>
<evidence type="ECO:0000313" key="12">
    <source>
        <dbReference type="EMBL" id="QQP35413.1"/>
    </source>
</evidence>
<dbReference type="GO" id="GO:0005524">
    <property type="term" value="F:ATP binding"/>
    <property type="evidence" value="ECO:0007669"/>
    <property type="project" value="UniProtKB-KW"/>
</dbReference>
<evidence type="ECO:0000256" key="2">
    <source>
        <dbReference type="ARBA" id="ARBA00022741"/>
    </source>
</evidence>
<dbReference type="FunFam" id="1.10.10.820:FF:000001">
    <property type="entry name" value="Myosin heavy chain"/>
    <property type="match status" value="1"/>
</dbReference>
<dbReference type="PROSITE" id="PS51456">
    <property type="entry name" value="MYOSIN_MOTOR"/>
    <property type="match status" value="1"/>
</dbReference>
<dbReference type="InterPro" id="IPR001609">
    <property type="entry name" value="Myosin_head_motor_dom-like"/>
</dbReference>
<dbReference type="InterPro" id="IPR000048">
    <property type="entry name" value="IQ_motif_EF-hand-BS"/>
</dbReference>
<dbReference type="InterPro" id="IPR036961">
    <property type="entry name" value="Kinesin_motor_dom_sf"/>
</dbReference>
<keyword evidence="8" id="KW-0175">Coiled coil</keyword>